<dbReference type="Proteomes" id="UP000886998">
    <property type="component" value="Unassembled WGS sequence"/>
</dbReference>
<organism evidence="1 2">
    <name type="scientific">Trichonephila inaurata madagascariensis</name>
    <dbReference type="NCBI Taxonomy" id="2747483"/>
    <lineage>
        <taxon>Eukaryota</taxon>
        <taxon>Metazoa</taxon>
        <taxon>Ecdysozoa</taxon>
        <taxon>Arthropoda</taxon>
        <taxon>Chelicerata</taxon>
        <taxon>Arachnida</taxon>
        <taxon>Araneae</taxon>
        <taxon>Araneomorphae</taxon>
        <taxon>Entelegynae</taxon>
        <taxon>Araneoidea</taxon>
        <taxon>Nephilidae</taxon>
        <taxon>Trichonephila</taxon>
        <taxon>Trichonephila inaurata</taxon>
    </lineage>
</organism>
<gene>
    <name evidence="1" type="ORF">TNIN_324691</name>
</gene>
<protein>
    <submittedName>
        <fullName evidence="1">Uncharacterized protein</fullName>
    </submittedName>
</protein>
<keyword evidence="2" id="KW-1185">Reference proteome</keyword>
<proteinExistence type="predicted"/>
<sequence>MNITEELLQLVSLKGTTSGRDINDPVINCAQDRQIDLKNLEGIATDGALSMFGEIVDLCAQVLNMSHVMKIVVKVTKSIKNNPLKYHQFQEYLRELESEYGDLIYYTKIR</sequence>
<dbReference type="EMBL" id="BMAV01011392">
    <property type="protein sequence ID" value="GFY57237.1"/>
    <property type="molecule type" value="Genomic_DNA"/>
</dbReference>
<dbReference type="PANTHER" id="PTHR45913">
    <property type="entry name" value="EPM2A-INTERACTING PROTEIN 1"/>
    <property type="match status" value="1"/>
</dbReference>
<accession>A0A8X6XR35</accession>
<evidence type="ECO:0000313" key="1">
    <source>
        <dbReference type="EMBL" id="GFY57237.1"/>
    </source>
</evidence>
<reference evidence="1" key="1">
    <citation type="submission" date="2020-08" db="EMBL/GenBank/DDBJ databases">
        <title>Multicomponent nature underlies the extraordinary mechanical properties of spider dragline silk.</title>
        <authorList>
            <person name="Kono N."/>
            <person name="Nakamura H."/>
            <person name="Mori M."/>
            <person name="Yoshida Y."/>
            <person name="Ohtoshi R."/>
            <person name="Malay A.D."/>
            <person name="Moran D.A.P."/>
            <person name="Tomita M."/>
            <person name="Numata K."/>
            <person name="Arakawa K."/>
        </authorList>
    </citation>
    <scope>NUCLEOTIDE SEQUENCE</scope>
</reference>
<dbReference type="AlphaFoldDB" id="A0A8X6XR35"/>
<evidence type="ECO:0000313" key="2">
    <source>
        <dbReference type="Proteomes" id="UP000886998"/>
    </source>
</evidence>
<dbReference type="OrthoDB" id="6495556at2759"/>
<dbReference type="PANTHER" id="PTHR45913:SF21">
    <property type="entry name" value="DUF4371 DOMAIN-CONTAINING PROTEIN"/>
    <property type="match status" value="1"/>
</dbReference>
<comment type="caution">
    <text evidence="1">The sequence shown here is derived from an EMBL/GenBank/DDBJ whole genome shotgun (WGS) entry which is preliminary data.</text>
</comment>
<name>A0A8X6XR35_9ARAC</name>